<dbReference type="InterPro" id="IPR003425">
    <property type="entry name" value="CCB3/YggT"/>
</dbReference>
<dbReference type="GO" id="GO:0016020">
    <property type="term" value="C:membrane"/>
    <property type="evidence" value="ECO:0007669"/>
    <property type="project" value="InterPro"/>
</dbReference>
<reference evidence="3 4" key="1">
    <citation type="submission" date="2017-02" db="EMBL/GenBank/DDBJ databases">
        <title>The complete genomic sequence of a novel cold adapted crude oil-degrading bacterium Planococcus qaidamina Y42.</title>
        <authorList>
            <person name="Yang R."/>
        </authorList>
    </citation>
    <scope>NUCLEOTIDE SEQUENCE [LARGE SCALE GENOMIC DNA]</scope>
    <source>
        <strain evidence="3 4">Y42</strain>
    </source>
</reference>
<organism evidence="3 4">
    <name type="scientific">Planococcus lenghuensis</name>
    <dbReference type="NCBI Taxonomy" id="2213202"/>
    <lineage>
        <taxon>Bacteria</taxon>
        <taxon>Bacillati</taxon>
        <taxon>Bacillota</taxon>
        <taxon>Bacilli</taxon>
        <taxon>Bacillales</taxon>
        <taxon>Caryophanaceae</taxon>
        <taxon>Planococcus</taxon>
    </lineage>
</organism>
<evidence type="ECO:0000313" key="3">
    <source>
        <dbReference type="EMBL" id="AQQ53791.1"/>
    </source>
</evidence>
<name>A0A1Q2L030_9BACL</name>
<dbReference type="Proteomes" id="UP000188184">
    <property type="component" value="Chromosome"/>
</dbReference>
<dbReference type="PANTHER" id="PTHR33219:SF14">
    <property type="entry name" value="PROTEIN COFACTOR ASSEMBLY OF COMPLEX C SUBUNIT B CCB3, CHLOROPLASTIC-RELATED"/>
    <property type="match status" value="1"/>
</dbReference>
<dbReference type="Pfam" id="PF02325">
    <property type="entry name" value="CCB3_YggT"/>
    <property type="match status" value="1"/>
</dbReference>
<dbReference type="EMBL" id="CP019640">
    <property type="protein sequence ID" value="AQQ53791.1"/>
    <property type="molecule type" value="Genomic_DNA"/>
</dbReference>
<keyword evidence="2" id="KW-1133">Transmembrane helix</keyword>
<keyword evidence="2" id="KW-0812">Transmembrane</keyword>
<evidence type="ECO:0000313" key="4">
    <source>
        <dbReference type="Proteomes" id="UP000188184"/>
    </source>
</evidence>
<evidence type="ECO:0000256" key="2">
    <source>
        <dbReference type="SAM" id="Phobius"/>
    </source>
</evidence>
<gene>
    <name evidence="3" type="ORF">B0X71_12315</name>
</gene>
<feature type="transmembrane region" description="Helical" evidence="2">
    <location>
        <begin position="12"/>
        <end position="29"/>
    </location>
</feature>
<keyword evidence="2" id="KW-0472">Membrane</keyword>
<proteinExistence type="inferred from homology"/>
<dbReference type="PANTHER" id="PTHR33219">
    <property type="entry name" value="YLMG HOMOLOG PROTEIN 2, CHLOROPLASTIC"/>
    <property type="match status" value="1"/>
</dbReference>
<dbReference type="KEGG" id="pmar:B0X71_12315"/>
<dbReference type="OrthoDB" id="47652at2"/>
<evidence type="ECO:0008006" key="5">
    <source>
        <dbReference type="Google" id="ProtNLM"/>
    </source>
</evidence>
<accession>A0A1Q2L030</accession>
<feature type="transmembrane region" description="Helical" evidence="2">
    <location>
        <begin position="64"/>
        <end position="87"/>
    </location>
</feature>
<keyword evidence="4" id="KW-1185">Reference proteome</keyword>
<protein>
    <recommendedName>
        <fullName evidence="5">YggT family protein</fullName>
    </recommendedName>
</protein>
<sequence>MTYYAVDLLTTIINYYTFVLIIYIFMSWLPNARESKIGQLFARVSEPYLEIFRKIIPPFGMIDISPIVAIFALRLAADGLWVLYSYIA</sequence>
<evidence type="ECO:0000256" key="1">
    <source>
        <dbReference type="ARBA" id="ARBA00010894"/>
    </source>
</evidence>
<dbReference type="AlphaFoldDB" id="A0A1Q2L030"/>
<comment type="similarity">
    <text evidence="1">Belongs to the YggT family.</text>
</comment>